<keyword evidence="3" id="KW-1185">Reference proteome</keyword>
<evidence type="ECO:0000313" key="3">
    <source>
        <dbReference type="Proteomes" id="UP001500420"/>
    </source>
</evidence>
<comment type="caution">
    <text evidence="2">The sequence shown here is derived from an EMBL/GenBank/DDBJ whole genome shotgun (WGS) entry which is preliminary data.</text>
</comment>
<keyword evidence="1" id="KW-0472">Membrane</keyword>
<dbReference type="Proteomes" id="UP001500420">
    <property type="component" value="Unassembled WGS sequence"/>
</dbReference>
<accession>A0AAV3TA41</accession>
<evidence type="ECO:0000313" key="2">
    <source>
        <dbReference type="EMBL" id="GAA0674405.1"/>
    </source>
</evidence>
<dbReference type="RefSeq" id="WP_343774088.1">
    <property type="nucleotide sequence ID" value="NZ_BAAADV010000004.1"/>
</dbReference>
<dbReference type="EMBL" id="BAAADV010000004">
    <property type="protein sequence ID" value="GAA0674405.1"/>
    <property type="molecule type" value="Genomic_DNA"/>
</dbReference>
<proteinExistence type="predicted"/>
<keyword evidence="1" id="KW-1133">Transmembrane helix</keyword>
<name>A0AAV3TA41_9EURY</name>
<reference evidence="2 3" key="1">
    <citation type="journal article" date="2019" name="Int. J. Syst. Evol. Microbiol.">
        <title>The Global Catalogue of Microorganisms (GCM) 10K type strain sequencing project: providing services to taxonomists for standard genome sequencing and annotation.</title>
        <authorList>
            <consortium name="The Broad Institute Genomics Platform"/>
            <consortium name="The Broad Institute Genome Sequencing Center for Infectious Disease"/>
            <person name="Wu L."/>
            <person name="Ma J."/>
        </authorList>
    </citation>
    <scope>NUCLEOTIDE SEQUENCE [LARGE SCALE GENOMIC DNA]</scope>
    <source>
        <strain evidence="2 3">JCM 16328</strain>
    </source>
</reference>
<evidence type="ECO:0000256" key="1">
    <source>
        <dbReference type="SAM" id="Phobius"/>
    </source>
</evidence>
<dbReference type="AlphaFoldDB" id="A0AAV3TA41"/>
<keyword evidence="1" id="KW-0812">Transmembrane</keyword>
<gene>
    <name evidence="2" type="ORF">GCM10009020_22220</name>
</gene>
<protein>
    <submittedName>
        <fullName evidence="2">Uncharacterized protein</fullName>
    </submittedName>
</protein>
<feature type="transmembrane region" description="Helical" evidence="1">
    <location>
        <begin position="12"/>
        <end position="37"/>
    </location>
</feature>
<sequence>MELPSDPKLRTAVVYLGVGAVILALVVLSAIVVTGLYSPEFATAQIRRGVLVGATVALVALYAGIYAVGRRFVNR</sequence>
<organism evidence="2 3">
    <name type="scientific">Natronoarchaeum mannanilyticum</name>
    <dbReference type="NCBI Taxonomy" id="926360"/>
    <lineage>
        <taxon>Archaea</taxon>
        <taxon>Methanobacteriati</taxon>
        <taxon>Methanobacteriota</taxon>
        <taxon>Stenosarchaea group</taxon>
        <taxon>Halobacteria</taxon>
        <taxon>Halobacteriales</taxon>
        <taxon>Natronoarchaeaceae</taxon>
    </lineage>
</organism>
<feature type="transmembrane region" description="Helical" evidence="1">
    <location>
        <begin position="49"/>
        <end position="69"/>
    </location>
</feature>